<dbReference type="EMBL" id="MN740029">
    <property type="protein sequence ID" value="QHT84971.1"/>
    <property type="molecule type" value="Genomic_DNA"/>
</dbReference>
<sequence length="578" mass="65874">MAALITHTPKQYGENAHPEYTWSNDTREKILQFSFQLVRAVDDSKMDSLAFTLRQLLTTLSISLSISPEPIITLYKMIGHTRDIINGKGEYALSYMMIYVWFDFFPELAKFALETFVSSSVHPYGSWKDIKYFCNYCKQRNPNHPLIAHALALMNGQISQDSLDPQSTLSLAAKWTPREKSSKFGWIFDELAQSYFSSYKQTAITPQQMERATLKCKMDYRKLIANLNKRLDTTQIKQCSNNWRDIDHSKTTSITISKQKHAFLNVNNDGTQRTTLDDRIQCAENFKFRIKKAAAGECEIKGKRVGMNNFTTQALELIKRKRRATSTSTTTDDYQTEMDLLNSQWRDNSAQTGALNNMIAMVDFSGSMDGEPRDCAQAIGCRIAEKSTLGKRIMSFSSNPTWHNLEHCNNFIDMIETLRNGEVGYDTNFYKALDKILDVIIEKKLAPEDVENMILAVLSDMQINQSGGSEGGPNMDTLYDVMSKKYAEAGMRLHGKPFKPPHIIFWNFRSTSGFPSLSSQPNVSMVSGFSPALLNHFCEKGIEAFQSCNPWTTLVEMLEHTRYQILEDKIKSALFKQF</sequence>
<organism evidence="3">
    <name type="scientific">viral metagenome</name>
    <dbReference type="NCBI Taxonomy" id="1070528"/>
    <lineage>
        <taxon>unclassified sequences</taxon>
        <taxon>metagenomes</taxon>
        <taxon>organismal metagenomes</taxon>
    </lineage>
</organism>
<evidence type="ECO:0000313" key="3">
    <source>
        <dbReference type="EMBL" id="QHT84971.1"/>
    </source>
</evidence>
<dbReference type="InterPro" id="IPR056690">
    <property type="entry name" value="DUF7788"/>
</dbReference>
<dbReference type="PANTHER" id="PTHR31373:SF27">
    <property type="entry name" value="TROVE DOMAIN-CONTAINING PROTEIN"/>
    <property type="match status" value="1"/>
</dbReference>
<dbReference type="PANTHER" id="PTHR31373">
    <property type="entry name" value="OS06G0652100 PROTEIN"/>
    <property type="match status" value="1"/>
</dbReference>
<feature type="domain" description="DUF2828" evidence="1">
    <location>
        <begin position="160"/>
        <end position="346"/>
    </location>
</feature>
<dbReference type="AlphaFoldDB" id="A0A6C0HW67"/>
<accession>A0A6C0HW67</accession>
<dbReference type="InterPro" id="IPR036465">
    <property type="entry name" value="vWFA_dom_sf"/>
</dbReference>
<dbReference type="Pfam" id="PF11443">
    <property type="entry name" value="DUF2828"/>
    <property type="match status" value="1"/>
</dbReference>
<reference evidence="3" key="1">
    <citation type="journal article" date="2020" name="Nature">
        <title>Giant virus diversity and host interactions through global metagenomics.</title>
        <authorList>
            <person name="Schulz F."/>
            <person name="Roux S."/>
            <person name="Paez-Espino D."/>
            <person name="Jungbluth S."/>
            <person name="Walsh D.A."/>
            <person name="Denef V.J."/>
            <person name="McMahon K.D."/>
            <person name="Konstantinidis K.T."/>
            <person name="Eloe-Fadrosh E.A."/>
            <person name="Kyrpides N.C."/>
            <person name="Woyke T."/>
        </authorList>
    </citation>
    <scope>NUCLEOTIDE SEQUENCE</scope>
    <source>
        <strain evidence="3">GVMAG-M-3300023184-178</strain>
    </source>
</reference>
<name>A0A6C0HW67_9ZZZZ</name>
<evidence type="ECO:0008006" key="4">
    <source>
        <dbReference type="Google" id="ProtNLM"/>
    </source>
</evidence>
<dbReference type="InterPro" id="IPR011205">
    <property type="entry name" value="UCP015417_vWA"/>
</dbReference>
<proteinExistence type="predicted"/>
<dbReference type="InterPro" id="IPR058580">
    <property type="entry name" value="DUF2828"/>
</dbReference>
<dbReference type="SUPFAM" id="SSF53300">
    <property type="entry name" value="vWA-like"/>
    <property type="match status" value="1"/>
</dbReference>
<dbReference type="Pfam" id="PF25043">
    <property type="entry name" value="DUF7788"/>
    <property type="match status" value="1"/>
</dbReference>
<feature type="domain" description="DUF7788" evidence="2">
    <location>
        <begin position="357"/>
        <end position="543"/>
    </location>
</feature>
<evidence type="ECO:0000259" key="1">
    <source>
        <dbReference type="Pfam" id="PF11443"/>
    </source>
</evidence>
<protein>
    <recommendedName>
        <fullName evidence="4">VWFA domain-containing protein</fullName>
    </recommendedName>
</protein>
<evidence type="ECO:0000259" key="2">
    <source>
        <dbReference type="Pfam" id="PF25043"/>
    </source>
</evidence>